<proteinExistence type="predicted"/>
<feature type="compositionally biased region" description="Acidic residues" evidence="1">
    <location>
        <begin position="397"/>
        <end position="421"/>
    </location>
</feature>
<feature type="compositionally biased region" description="Basic and acidic residues" evidence="1">
    <location>
        <begin position="362"/>
        <end position="374"/>
    </location>
</feature>
<dbReference type="AlphaFoldDB" id="A0A4Y9YL72"/>
<evidence type="ECO:0000313" key="3">
    <source>
        <dbReference type="Proteomes" id="UP000298390"/>
    </source>
</evidence>
<reference evidence="2 3" key="1">
    <citation type="submission" date="2019-01" db="EMBL/GenBank/DDBJ databases">
        <title>Genome sequencing of the rare red list fungi Fomitopsis rosea.</title>
        <authorList>
            <person name="Buettner E."/>
            <person name="Kellner H."/>
        </authorList>
    </citation>
    <scope>NUCLEOTIDE SEQUENCE [LARGE SCALE GENOMIC DNA]</scope>
    <source>
        <strain evidence="2 3">DSM 105464</strain>
    </source>
</reference>
<evidence type="ECO:0000313" key="2">
    <source>
        <dbReference type="EMBL" id="TFY62872.1"/>
    </source>
</evidence>
<feature type="compositionally biased region" description="Basic and acidic residues" evidence="1">
    <location>
        <begin position="598"/>
        <end position="612"/>
    </location>
</feature>
<gene>
    <name evidence="2" type="ORF">EVJ58_g3585</name>
</gene>
<dbReference type="STRING" id="34475.A0A4Y9YL72"/>
<evidence type="ECO:0000256" key="1">
    <source>
        <dbReference type="SAM" id="MobiDB-lite"/>
    </source>
</evidence>
<protein>
    <recommendedName>
        <fullName evidence="4">Protein kinase domain-containing protein</fullName>
    </recommendedName>
</protein>
<feature type="region of interest" description="Disordered" evidence="1">
    <location>
        <begin position="272"/>
        <end position="429"/>
    </location>
</feature>
<organism evidence="2 3">
    <name type="scientific">Rhodofomes roseus</name>
    <dbReference type="NCBI Taxonomy" id="34475"/>
    <lineage>
        <taxon>Eukaryota</taxon>
        <taxon>Fungi</taxon>
        <taxon>Dikarya</taxon>
        <taxon>Basidiomycota</taxon>
        <taxon>Agaricomycotina</taxon>
        <taxon>Agaricomycetes</taxon>
        <taxon>Polyporales</taxon>
        <taxon>Rhodofomes</taxon>
    </lineage>
</organism>
<name>A0A4Y9YL72_9APHY</name>
<comment type="caution">
    <text evidence="2">The sequence shown here is derived from an EMBL/GenBank/DDBJ whole genome shotgun (WGS) entry which is preliminary data.</text>
</comment>
<feature type="region of interest" description="Disordered" evidence="1">
    <location>
        <begin position="23"/>
        <end position="43"/>
    </location>
</feature>
<sequence length="739" mass="84105">MSGDSDKEREDRFHYSNRRRKVTRQWLREPDGEPLPRPPPVGTRAPNGLIWGHTCEDLMWIQRIPKVDVLTVWSRSMIKEFGENYDEAEFDAPEPRPRVRRPWPVLRLPDTVFDKNVPPVGAYDEGSDHEDDSGSDVRWWRVRVDDPKTGKAMKDKVVDRVVIEDMDDVFVPNDGDKPVISPLGHPYAALWKQEFRKLYAAAGPAELRTRFTVIGRHGNKNGRCELADGTGLMAVIMGEYDDDEDSEPGLLIIDSNRLVHIRHDPSPVIFLTKAKNARTDGEEQAAGRETRECDGDKPGGPLEDTKESAGGAAEDQDVDVPMHVATDSSDGDSESLSRPPSESVHPDAEEEEHDIAGSSRSRLADTESLEDSKPRFAVSSPDSDEHKAFEPSGLLTEGEDTVVEETLPPDEGDEAVAEETPAEASKDYMNDDGRFKEDIIADLPKLEEFIPEEYFPDALLVHRVNHEPRKYKRVLPKFERDDIEDEPERLGTLYLNGPKLGEGHHSYVRRAPLKLPPPLSAYGKHRMVTVAAKTSFVHVSARKFLRHEAEIFSLFPRHLQEEYCGYNLVTPIKHPVPVGAIVPKFYGYYVPVESDGSAPDRKYEDHKDDDTSQGKGTSPILLMEECGEPVVPQKFSIDDRSECYSLMARLQLAEFLQGSMYVRNILWQPGPLWKPPQERSRETPSFRIIDFGRALHWEEYVSKEEDEKKRESKAKEWKDQASYDQTRIERELLIKFWDY</sequence>
<feature type="compositionally biased region" description="Basic and acidic residues" evidence="1">
    <location>
        <begin position="277"/>
        <end position="307"/>
    </location>
</feature>
<dbReference type="EMBL" id="SEKV01000150">
    <property type="protein sequence ID" value="TFY62872.1"/>
    <property type="molecule type" value="Genomic_DNA"/>
</dbReference>
<evidence type="ECO:0008006" key="4">
    <source>
        <dbReference type="Google" id="ProtNLM"/>
    </source>
</evidence>
<feature type="region of interest" description="Disordered" evidence="1">
    <location>
        <begin position="595"/>
        <end position="618"/>
    </location>
</feature>
<dbReference type="Proteomes" id="UP000298390">
    <property type="component" value="Unassembled WGS sequence"/>
</dbReference>
<accession>A0A4Y9YL72</accession>